<evidence type="ECO:0000313" key="4">
    <source>
        <dbReference type="Proteomes" id="UP001459277"/>
    </source>
</evidence>
<dbReference type="PANTHER" id="PTHR47723:SF19">
    <property type="entry name" value="POLYNUCLEOTIDYL TRANSFERASE, RIBONUCLEASE H-LIKE SUPERFAMILY PROTEIN"/>
    <property type="match status" value="1"/>
</dbReference>
<dbReference type="InterPro" id="IPR044730">
    <property type="entry name" value="RNase_H-like_dom_plant"/>
</dbReference>
<dbReference type="GO" id="GO:0004523">
    <property type="term" value="F:RNA-DNA hybrid ribonuclease activity"/>
    <property type="evidence" value="ECO:0007669"/>
    <property type="project" value="InterPro"/>
</dbReference>
<evidence type="ECO:0000259" key="2">
    <source>
        <dbReference type="Pfam" id="PF13456"/>
    </source>
</evidence>
<dbReference type="Gene3D" id="3.30.420.10">
    <property type="entry name" value="Ribonuclease H-like superfamily/Ribonuclease H"/>
    <property type="match status" value="1"/>
</dbReference>
<feature type="region of interest" description="Disordered" evidence="1">
    <location>
        <begin position="199"/>
        <end position="220"/>
    </location>
</feature>
<sequence>MGTPLLDQVSSGRRASRITLVLFSNSLFPTWGLLHPSSVLRLGSYHGWGFLGFLPWAKEPSDGTPPKNSDHPESFGPWLLVSQKKQSGKKQSQPSDVSHQLASQSGAFSTKHGKGTPHVPSHAVMSTDHYSTVAGSPFLNTPEPTTPPHLSTLSHHAVGNMDQQQGNGAERYHDQQYQIISVNDLRVDKQGTNELMELHFPTNGGKQEGRLPPSNPPGLAQHTKLRVEIHSGSTSATSSSRTEDISQLKESLAIQPLQNIAGPHRKGTSTSGNLSKEVLDRGNNRSPHSRHSSPTQAHSNSDGNRDLRPRDSHVSDPNEPPRACHYSGMRSSDTQDGPEAGRMELDDVQGGIRPGINKVALQFIQFDPQLPKDCIAKALKYHFLTSSSTSHMTRARVRGFWRKPPLGWFKLNIDASVTDHKAGGGGLVRDSEGQWVQGFARHIASTSILMVELWALRDGIHNAKNLHIHNLIINMDSAEAIKLLSSSSNSNRLTPPLVNDCRATLQAFTQVQLTHCYREANGAANSLAKIGCAQLECFVSFVTPP</sequence>
<feature type="compositionally biased region" description="Polar residues" evidence="1">
    <location>
        <begin position="96"/>
        <end position="108"/>
    </location>
</feature>
<reference evidence="3 4" key="1">
    <citation type="submission" date="2024-01" db="EMBL/GenBank/DDBJ databases">
        <title>A telomere-to-telomere, gap-free genome of sweet tea (Lithocarpus litseifolius).</title>
        <authorList>
            <person name="Zhou J."/>
        </authorList>
    </citation>
    <scope>NUCLEOTIDE SEQUENCE [LARGE SCALE GENOMIC DNA]</scope>
    <source>
        <strain evidence="3">Zhou-2022a</strain>
        <tissue evidence="3">Leaf</tissue>
    </source>
</reference>
<keyword evidence="4" id="KW-1185">Reference proteome</keyword>
<accession>A0AAW2E205</accession>
<dbReference type="GO" id="GO:0003676">
    <property type="term" value="F:nucleic acid binding"/>
    <property type="evidence" value="ECO:0007669"/>
    <property type="project" value="InterPro"/>
</dbReference>
<evidence type="ECO:0000256" key="1">
    <source>
        <dbReference type="SAM" id="MobiDB-lite"/>
    </source>
</evidence>
<organism evidence="3 4">
    <name type="scientific">Lithocarpus litseifolius</name>
    <dbReference type="NCBI Taxonomy" id="425828"/>
    <lineage>
        <taxon>Eukaryota</taxon>
        <taxon>Viridiplantae</taxon>
        <taxon>Streptophyta</taxon>
        <taxon>Embryophyta</taxon>
        <taxon>Tracheophyta</taxon>
        <taxon>Spermatophyta</taxon>
        <taxon>Magnoliopsida</taxon>
        <taxon>eudicotyledons</taxon>
        <taxon>Gunneridae</taxon>
        <taxon>Pentapetalae</taxon>
        <taxon>rosids</taxon>
        <taxon>fabids</taxon>
        <taxon>Fagales</taxon>
        <taxon>Fagaceae</taxon>
        <taxon>Lithocarpus</taxon>
    </lineage>
</organism>
<evidence type="ECO:0000313" key="3">
    <source>
        <dbReference type="EMBL" id="KAL0015728.1"/>
    </source>
</evidence>
<dbReference type="InterPro" id="IPR053151">
    <property type="entry name" value="RNase_H-like"/>
</dbReference>
<dbReference type="InterPro" id="IPR002156">
    <property type="entry name" value="RNaseH_domain"/>
</dbReference>
<dbReference type="AlphaFoldDB" id="A0AAW2E205"/>
<feature type="region of interest" description="Disordered" evidence="1">
    <location>
        <begin position="256"/>
        <end position="346"/>
    </location>
</feature>
<dbReference type="PANTHER" id="PTHR47723">
    <property type="entry name" value="OS05G0353850 PROTEIN"/>
    <property type="match status" value="1"/>
</dbReference>
<gene>
    <name evidence="3" type="ORF">SO802_002797</name>
</gene>
<dbReference type="Proteomes" id="UP001459277">
    <property type="component" value="Unassembled WGS sequence"/>
</dbReference>
<feature type="region of interest" description="Disordered" evidence="1">
    <location>
        <begin position="83"/>
        <end position="154"/>
    </location>
</feature>
<dbReference type="InterPro" id="IPR036397">
    <property type="entry name" value="RNaseH_sf"/>
</dbReference>
<feature type="domain" description="RNase H type-1" evidence="2">
    <location>
        <begin position="412"/>
        <end position="529"/>
    </location>
</feature>
<dbReference type="CDD" id="cd06222">
    <property type="entry name" value="RNase_H_like"/>
    <property type="match status" value="1"/>
</dbReference>
<feature type="compositionally biased region" description="Low complexity" evidence="1">
    <location>
        <begin position="83"/>
        <end position="95"/>
    </location>
</feature>
<dbReference type="InterPro" id="IPR012337">
    <property type="entry name" value="RNaseH-like_sf"/>
</dbReference>
<protein>
    <recommendedName>
        <fullName evidence="2">RNase H type-1 domain-containing protein</fullName>
    </recommendedName>
</protein>
<comment type="caution">
    <text evidence="3">The sequence shown here is derived from an EMBL/GenBank/DDBJ whole genome shotgun (WGS) entry which is preliminary data.</text>
</comment>
<feature type="compositionally biased region" description="Basic and acidic residues" evidence="1">
    <location>
        <begin position="303"/>
        <end position="316"/>
    </location>
</feature>
<dbReference type="EMBL" id="JAZDWU010000001">
    <property type="protein sequence ID" value="KAL0015728.1"/>
    <property type="molecule type" value="Genomic_DNA"/>
</dbReference>
<dbReference type="Pfam" id="PF13456">
    <property type="entry name" value="RVT_3"/>
    <property type="match status" value="1"/>
</dbReference>
<feature type="compositionally biased region" description="Polar residues" evidence="1">
    <location>
        <begin position="128"/>
        <end position="154"/>
    </location>
</feature>
<dbReference type="SUPFAM" id="SSF53098">
    <property type="entry name" value="Ribonuclease H-like"/>
    <property type="match status" value="1"/>
</dbReference>
<feature type="compositionally biased region" description="Polar residues" evidence="1">
    <location>
        <begin position="292"/>
        <end position="302"/>
    </location>
</feature>
<proteinExistence type="predicted"/>
<name>A0AAW2E205_9ROSI</name>